<proteinExistence type="predicted"/>
<dbReference type="EMBL" id="BAAAOS010000033">
    <property type="protein sequence ID" value="GAA1589987.1"/>
    <property type="molecule type" value="Genomic_DNA"/>
</dbReference>
<dbReference type="Pfam" id="PF11706">
    <property type="entry name" value="zf-CGNR"/>
    <property type="match status" value="1"/>
</dbReference>
<gene>
    <name evidence="2" type="ORF">GCM10009789_49510</name>
</gene>
<dbReference type="InterPro" id="IPR021005">
    <property type="entry name" value="Znf_CGNR"/>
</dbReference>
<feature type="domain" description="Zinc finger CGNR" evidence="1">
    <location>
        <begin position="131"/>
        <end position="173"/>
    </location>
</feature>
<dbReference type="InterPro" id="IPR023286">
    <property type="entry name" value="ABATE_dom_sf"/>
</dbReference>
<sequence length="179" mass="19581">MGYQPELIGGHVALDLVNTVSWRLDDARWIDRITSTSALADWCTAVGLVYRPGTLQQVRTVREVVYGVLLPLARGNEPAKADLSALRGLVAGALAEARPKGIQPLDWEAADLPAALALAAARLLEHEDLGRLHECQDGDCGWLFLDRSKNGSRRWCSSGDCGNRARARRHYQRTHGMGA</sequence>
<evidence type="ECO:0000313" key="2">
    <source>
        <dbReference type="EMBL" id="GAA1589987.1"/>
    </source>
</evidence>
<dbReference type="SUPFAM" id="SSF160904">
    <property type="entry name" value="Jann2411-like"/>
    <property type="match status" value="1"/>
</dbReference>
<dbReference type="Gene3D" id="1.10.3300.10">
    <property type="entry name" value="Jann2411-like domain"/>
    <property type="match status" value="1"/>
</dbReference>
<dbReference type="PANTHER" id="PTHR35525:SF3">
    <property type="entry name" value="BLL6575 PROTEIN"/>
    <property type="match status" value="1"/>
</dbReference>
<protein>
    <submittedName>
        <fullName evidence="2">CGNR zinc finger domain-containing protein</fullName>
    </submittedName>
</protein>
<reference evidence="3" key="1">
    <citation type="journal article" date="2019" name="Int. J. Syst. Evol. Microbiol.">
        <title>The Global Catalogue of Microorganisms (GCM) 10K type strain sequencing project: providing services to taxonomists for standard genome sequencing and annotation.</title>
        <authorList>
            <consortium name="The Broad Institute Genomics Platform"/>
            <consortium name="The Broad Institute Genome Sequencing Center for Infectious Disease"/>
            <person name="Wu L."/>
            <person name="Ma J."/>
        </authorList>
    </citation>
    <scope>NUCLEOTIDE SEQUENCE [LARGE SCALE GENOMIC DNA]</scope>
    <source>
        <strain evidence="3">JCM 14969</strain>
    </source>
</reference>
<comment type="caution">
    <text evidence="2">The sequence shown here is derived from an EMBL/GenBank/DDBJ whole genome shotgun (WGS) entry which is preliminary data.</text>
</comment>
<dbReference type="Proteomes" id="UP001500393">
    <property type="component" value="Unassembled WGS sequence"/>
</dbReference>
<dbReference type="Pfam" id="PF07336">
    <property type="entry name" value="ABATE"/>
    <property type="match status" value="1"/>
</dbReference>
<dbReference type="PANTHER" id="PTHR35525">
    <property type="entry name" value="BLL6575 PROTEIN"/>
    <property type="match status" value="1"/>
</dbReference>
<dbReference type="InterPro" id="IPR010852">
    <property type="entry name" value="ABATE"/>
</dbReference>
<name>A0ABP4PVM4_9ACTN</name>
<keyword evidence="3" id="KW-1185">Reference proteome</keyword>
<evidence type="ECO:0000259" key="1">
    <source>
        <dbReference type="Pfam" id="PF11706"/>
    </source>
</evidence>
<evidence type="ECO:0000313" key="3">
    <source>
        <dbReference type="Proteomes" id="UP001500393"/>
    </source>
</evidence>
<accession>A0ABP4PVM4</accession>
<dbReference type="RefSeq" id="WP_344217809.1">
    <property type="nucleotide sequence ID" value="NZ_BAAAOS010000033.1"/>
</dbReference>
<organism evidence="2 3">
    <name type="scientific">Kribbella sancticallisti</name>
    <dbReference type="NCBI Taxonomy" id="460087"/>
    <lineage>
        <taxon>Bacteria</taxon>
        <taxon>Bacillati</taxon>
        <taxon>Actinomycetota</taxon>
        <taxon>Actinomycetes</taxon>
        <taxon>Propionibacteriales</taxon>
        <taxon>Kribbellaceae</taxon>
        <taxon>Kribbella</taxon>
    </lineage>
</organism>